<name>A0A5B7K2G2_PORTR</name>
<comment type="caution">
    <text evidence="1">The sequence shown here is derived from an EMBL/GenBank/DDBJ whole genome shotgun (WGS) entry which is preliminary data.</text>
</comment>
<dbReference type="AlphaFoldDB" id="A0A5B7K2G2"/>
<dbReference type="Proteomes" id="UP000324222">
    <property type="component" value="Unassembled WGS sequence"/>
</dbReference>
<gene>
    <name evidence="1" type="ORF">E2C01_094197</name>
</gene>
<keyword evidence="2" id="KW-1185">Reference proteome</keyword>
<proteinExistence type="predicted"/>
<evidence type="ECO:0000313" key="2">
    <source>
        <dbReference type="Proteomes" id="UP000324222"/>
    </source>
</evidence>
<sequence>MEARMARMGVRAGMAGSPIFLIIRRNQFSQEVKMKQAPRRHPDCSVAAGVILETCSPALPNKCTT</sequence>
<evidence type="ECO:0000313" key="1">
    <source>
        <dbReference type="EMBL" id="MPC98814.1"/>
    </source>
</evidence>
<dbReference type="EMBL" id="VSRR010115692">
    <property type="protein sequence ID" value="MPC98814.1"/>
    <property type="molecule type" value="Genomic_DNA"/>
</dbReference>
<reference evidence="1 2" key="1">
    <citation type="submission" date="2019-05" db="EMBL/GenBank/DDBJ databases">
        <title>Another draft genome of Portunus trituberculatus and its Hox gene families provides insights of decapod evolution.</title>
        <authorList>
            <person name="Jeong J.-H."/>
            <person name="Song I."/>
            <person name="Kim S."/>
            <person name="Choi T."/>
            <person name="Kim D."/>
            <person name="Ryu S."/>
            <person name="Kim W."/>
        </authorList>
    </citation>
    <scope>NUCLEOTIDE SEQUENCE [LARGE SCALE GENOMIC DNA]</scope>
    <source>
        <tissue evidence="1">Muscle</tissue>
    </source>
</reference>
<organism evidence="1 2">
    <name type="scientific">Portunus trituberculatus</name>
    <name type="common">Swimming crab</name>
    <name type="synonym">Neptunus trituberculatus</name>
    <dbReference type="NCBI Taxonomy" id="210409"/>
    <lineage>
        <taxon>Eukaryota</taxon>
        <taxon>Metazoa</taxon>
        <taxon>Ecdysozoa</taxon>
        <taxon>Arthropoda</taxon>
        <taxon>Crustacea</taxon>
        <taxon>Multicrustacea</taxon>
        <taxon>Malacostraca</taxon>
        <taxon>Eumalacostraca</taxon>
        <taxon>Eucarida</taxon>
        <taxon>Decapoda</taxon>
        <taxon>Pleocyemata</taxon>
        <taxon>Brachyura</taxon>
        <taxon>Eubrachyura</taxon>
        <taxon>Portunoidea</taxon>
        <taxon>Portunidae</taxon>
        <taxon>Portuninae</taxon>
        <taxon>Portunus</taxon>
    </lineage>
</organism>
<protein>
    <submittedName>
        <fullName evidence="1">Uncharacterized protein</fullName>
    </submittedName>
</protein>
<accession>A0A5B7K2G2</accession>